<evidence type="ECO:0000313" key="4">
    <source>
        <dbReference type="Proteomes" id="UP000469385"/>
    </source>
</evidence>
<evidence type="ECO:0000256" key="1">
    <source>
        <dbReference type="ARBA" id="ARBA00006987"/>
    </source>
</evidence>
<comment type="similarity">
    <text evidence="1">Belongs to the UPF0065 (bug) family.</text>
</comment>
<feature type="signal peptide" evidence="2">
    <location>
        <begin position="1"/>
        <end position="24"/>
    </location>
</feature>
<protein>
    <submittedName>
        <fullName evidence="3">Tripartite tricarboxylate transporter substrate binding protein</fullName>
    </submittedName>
</protein>
<name>A0A6N8J0C8_9BURK</name>
<proteinExistence type="inferred from homology"/>
<sequence length="322" mass="33360">MRTRIRSCAALLAGLVLAAGGVHAADPWPAKPITIVAPFGPGSTTDIISRLYAKFIQEETGATVVVENRPGANAMVGTQQAAKAPADGYTVLMGSGTANAANYALFVDRIAYKAENFEAVAVVFASPPVIFAAPGIAGETVQKALASAKSEPRGASCGTGNAVTLVACELLKRQSGVDLVSVSYKGNGQSLTDLAGRQITLAIADMGAAGPLVADGRVRPVAVAAKQRLPGLPGVPTAIEQGLDMDFLSWNVVFVPAGTPPAVIEKLNAAARRMLRSPEGIKLRQASSGLEVDGERATAQKFVADEIAKWERYVRDSGVKLP</sequence>
<comment type="caution">
    <text evidence="3">The sequence shown here is derived from an EMBL/GenBank/DDBJ whole genome shotgun (WGS) entry which is preliminary data.</text>
</comment>
<dbReference type="SUPFAM" id="SSF53850">
    <property type="entry name" value="Periplasmic binding protein-like II"/>
    <property type="match status" value="1"/>
</dbReference>
<feature type="chain" id="PRO_5026925740" evidence="2">
    <location>
        <begin position="25"/>
        <end position="322"/>
    </location>
</feature>
<dbReference type="Gene3D" id="3.40.190.150">
    <property type="entry name" value="Bordetella uptake gene, domain 1"/>
    <property type="match status" value="1"/>
</dbReference>
<dbReference type="CDD" id="cd07012">
    <property type="entry name" value="PBP2_Bug_TTT"/>
    <property type="match status" value="1"/>
</dbReference>
<evidence type="ECO:0000256" key="2">
    <source>
        <dbReference type="SAM" id="SignalP"/>
    </source>
</evidence>
<organism evidence="3 4">
    <name type="scientific">Ramlibacter pinisoli</name>
    <dbReference type="NCBI Taxonomy" id="2682844"/>
    <lineage>
        <taxon>Bacteria</taxon>
        <taxon>Pseudomonadati</taxon>
        <taxon>Pseudomonadota</taxon>
        <taxon>Betaproteobacteria</taxon>
        <taxon>Burkholderiales</taxon>
        <taxon>Comamonadaceae</taxon>
        <taxon>Ramlibacter</taxon>
    </lineage>
</organism>
<dbReference type="PIRSF" id="PIRSF017082">
    <property type="entry name" value="YflP"/>
    <property type="match status" value="1"/>
</dbReference>
<accession>A0A6N8J0C8</accession>
<dbReference type="PANTHER" id="PTHR42928:SF5">
    <property type="entry name" value="BLR1237 PROTEIN"/>
    <property type="match status" value="1"/>
</dbReference>
<dbReference type="Pfam" id="PF03401">
    <property type="entry name" value="TctC"/>
    <property type="match status" value="1"/>
</dbReference>
<dbReference type="Gene3D" id="3.40.190.10">
    <property type="entry name" value="Periplasmic binding protein-like II"/>
    <property type="match status" value="1"/>
</dbReference>
<dbReference type="PANTHER" id="PTHR42928">
    <property type="entry name" value="TRICARBOXYLATE-BINDING PROTEIN"/>
    <property type="match status" value="1"/>
</dbReference>
<dbReference type="AlphaFoldDB" id="A0A6N8J0C8"/>
<keyword evidence="4" id="KW-1185">Reference proteome</keyword>
<dbReference type="InterPro" id="IPR005064">
    <property type="entry name" value="BUG"/>
</dbReference>
<reference evidence="3 4" key="1">
    <citation type="submission" date="2019-12" db="EMBL/GenBank/DDBJ databases">
        <authorList>
            <person name="Huq M.A."/>
        </authorList>
    </citation>
    <scope>NUCLEOTIDE SEQUENCE [LARGE SCALE GENOMIC DNA]</scope>
    <source>
        <strain evidence="3 4">MAH-25</strain>
    </source>
</reference>
<dbReference type="Proteomes" id="UP000469385">
    <property type="component" value="Unassembled WGS sequence"/>
</dbReference>
<keyword evidence="2" id="KW-0732">Signal</keyword>
<evidence type="ECO:0000313" key="3">
    <source>
        <dbReference type="EMBL" id="MVQ31720.1"/>
    </source>
</evidence>
<gene>
    <name evidence="3" type="ORF">GON04_19840</name>
</gene>
<dbReference type="InterPro" id="IPR042100">
    <property type="entry name" value="Bug_dom1"/>
</dbReference>
<dbReference type="EMBL" id="WSEL01000009">
    <property type="protein sequence ID" value="MVQ31720.1"/>
    <property type="molecule type" value="Genomic_DNA"/>
</dbReference>
<dbReference type="RefSeq" id="WP_157399742.1">
    <property type="nucleotide sequence ID" value="NZ_WSEL01000009.1"/>
</dbReference>